<dbReference type="InterPro" id="IPR007863">
    <property type="entry name" value="Peptidase_M16_C"/>
</dbReference>
<dbReference type="InterPro" id="IPR011249">
    <property type="entry name" value="Metalloenz_LuxS/M16"/>
</dbReference>
<dbReference type="Pfam" id="PF05193">
    <property type="entry name" value="Peptidase_M16_C"/>
    <property type="match status" value="1"/>
</dbReference>
<evidence type="ECO:0000313" key="2">
    <source>
        <dbReference type="EMBL" id="GME78431.1"/>
    </source>
</evidence>
<proteinExistence type="predicted"/>
<dbReference type="GO" id="GO:0005739">
    <property type="term" value="C:mitochondrion"/>
    <property type="evidence" value="ECO:0007669"/>
    <property type="project" value="TreeGrafter"/>
</dbReference>
<name>A0A9W6WLB3_CANBO</name>
<dbReference type="PANTHER" id="PTHR11851">
    <property type="entry name" value="METALLOPROTEASE"/>
    <property type="match status" value="1"/>
</dbReference>
<dbReference type="PANTHER" id="PTHR11851:SF126">
    <property type="entry name" value="CYTOCHROME B-C1 COMPLEX SUBUNIT 1, MITOCHONDRIAL"/>
    <property type="match status" value="1"/>
</dbReference>
<comment type="caution">
    <text evidence="2">The sequence shown here is derived from an EMBL/GenBank/DDBJ whole genome shotgun (WGS) entry which is preliminary data.</text>
</comment>
<feature type="domain" description="Peptidase M16 C-terminal" evidence="1">
    <location>
        <begin position="8"/>
        <end position="80"/>
    </location>
</feature>
<protein>
    <submittedName>
        <fullName evidence="2">Unnamed protein product</fullName>
    </submittedName>
</protein>
<dbReference type="GO" id="GO:0004222">
    <property type="term" value="F:metalloendopeptidase activity"/>
    <property type="evidence" value="ECO:0007669"/>
    <property type="project" value="TreeGrafter"/>
</dbReference>
<gene>
    <name evidence="2" type="ORF">Cboi02_000582000</name>
</gene>
<dbReference type="Gene3D" id="3.30.830.10">
    <property type="entry name" value="Metalloenzyme, LuxS/M16 peptidase-like"/>
    <property type="match status" value="1"/>
</dbReference>
<dbReference type="GO" id="GO:0046872">
    <property type="term" value="F:metal ion binding"/>
    <property type="evidence" value="ECO:0007669"/>
    <property type="project" value="InterPro"/>
</dbReference>
<organism evidence="2 3">
    <name type="scientific">Candida boidinii</name>
    <name type="common">Yeast</name>
    <dbReference type="NCBI Taxonomy" id="5477"/>
    <lineage>
        <taxon>Eukaryota</taxon>
        <taxon>Fungi</taxon>
        <taxon>Dikarya</taxon>
        <taxon>Ascomycota</taxon>
        <taxon>Saccharomycotina</taxon>
        <taxon>Pichiomycetes</taxon>
        <taxon>Pichiales</taxon>
        <taxon>Pichiaceae</taxon>
        <taxon>Ogataea</taxon>
        <taxon>Ogataea/Candida clade</taxon>
    </lineage>
</organism>
<dbReference type="GO" id="GO:0009060">
    <property type="term" value="P:aerobic respiration"/>
    <property type="evidence" value="ECO:0007669"/>
    <property type="project" value="TreeGrafter"/>
</dbReference>
<evidence type="ECO:0000259" key="1">
    <source>
        <dbReference type="Pfam" id="PF05193"/>
    </source>
</evidence>
<evidence type="ECO:0000313" key="3">
    <source>
        <dbReference type="Proteomes" id="UP001165120"/>
    </source>
</evidence>
<dbReference type="InterPro" id="IPR050361">
    <property type="entry name" value="MPP/UQCRC_Complex"/>
</dbReference>
<dbReference type="AlphaFoldDB" id="A0A9W6WLB3"/>
<keyword evidence="3" id="KW-1185">Reference proteome</keyword>
<dbReference type="GO" id="GO:0006627">
    <property type="term" value="P:protein processing involved in protein targeting to mitochondrion"/>
    <property type="evidence" value="ECO:0007669"/>
    <property type="project" value="TreeGrafter"/>
</dbReference>
<dbReference type="Proteomes" id="UP001165120">
    <property type="component" value="Unassembled WGS sequence"/>
</dbReference>
<reference evidence="2" key="1">
    <citation type="submission" date="2023-04" db="EMBL/GenBank/DDBJ databases">
        <title>Candida boidinii NBRC 10035.</title>
        <authorList>
            <person name="Ichikawa N."/>
            <person name="Sato H."/>
            <person name="Tonouchi N."/>
        </authorList>
    </citation>
    <scope>NUCLEOTIDE SEQUENCE</scope>
    <source>
        <strain evidence="2">NBRC 10035</strain>
    </source>
</reference>
<dbReference type="EMBL" id="BSXN01003082">
    <property type="protein sequence ID" value="GME78431.1"/>
    <property type="molecule type" value="Genomic_DNA"/>
</dbReference>
<accession>A0A9W6WLB3</accession>
<sequence>MSQSLPNPSKLSQFLNENHLVDSYEHFNLGYSDIGLWGAYLETSNIPNVDETVHFTLKNWNQLSTGTITETDVARAKSLLKLSLLSPVEDSKLTSTNLATDVLLKGHSESAAEIEQLVDSVSRSNVISFARDYLYDQDIALAGTGQIEALFDYNRIRNDMSSLRW</sequence>
<dbReference type="SUPFAM" id="SSF63411">
    <property type="entry name" value="LuxS/MPP-like metallohydrolase"/>
    <property type="match status" value="1"/>
</dbReference>